<proteinExistence type="predicted"/>
<feature type="domain" description="Thoeris protein ThsB TIR-like" evidence="1">
    <location>
        <begin position="4"/>
        <end position="97"/>
    </location>
</feature>
<dbReference type="Pfam" id="PF08937">
    <property type="entry name" value="ThsB_TIR"/>
    <property type="match status" value="1"/>
</dbReference>
<dbReference type="EMBL" id="VMHJ01000002">
    <property type="protein sequence ID" value="TSJ85687.1"/>
    <property type="molecule type" value="Genomic_DNA"/>
</dbReference>
<dbReference type="InterPro" id="IPR015032">
    <property type="entry name" value="ThsB__TIR-like_domain"/>
</dbReference>
<accession>A0A556R9Z2</accession>
<sequence>MAVFYSFHYQEDSWRVQQIMNMGVVDGQHINSQNWEKVKRQGNRAIENWIEEEMRYKSAVIVLNGRYTAGRPWVQYEIRRAWQIRKPLLAIDINGLEDSTGNTDAQGDNPFYCIDDYMSAFIPRFTPPGSSQQVYEQIHTSLPKWAKQGFTRP</sequence>
<gene>
    <name evidence="2" type="ORF">FPK29_04825</name>
</gene>
<name>A0A556R9Z2_9BIFI</name>
<comment type="caution">
    <text evidence="2">The sequence shown here is derived from an EMBL/GenBank/DDBJ whole genome shotgun (WGS) entry which is preliminary data.</text>
</comment>
<dbReference type="Gene3D" id="3.40.50.9200">
    <property type="entry name" value="Hypothetical protein MTH538"/>
    <property type="match status" value="1"/>
</dbReference>
<evidence type="ECO:0000313" key="3">
    <source>
        <dbReference type="Proteomes" id="UP000317536"/>
    </source>
</evidence>
<dbReference type="Proteomes" id="UP000317536">
    <property type="component" value="Unassembled WGS sequence"/>
</dbReference>
<dbReference type="InterPro" id="IPR036490">
    <property type="entry name" value="ThsB_TIR-like_sf"/>
</dbReference>
<dbReference type="AlphaFoldDB" id="A0A556R9Z2"/>
<organism evidence="2 3">
    <name type="scientific">Bifidobacterium asteroides</name>
    <dbReference type="NCBI Taxonomy" id="1684"/>
    <lineage>
        <taxon>Bacteria</taxon>
        <taxon>Bacillati</taxon>
        <taxon>Actinomycetota</taxon>
        <taxon>Actinomycetes</taxon>
        <taxon>Bifidobacteriales</taxon>
        <taxon>Bifidobacteriaceae</taxon>
        <taxon>Bifidobacterium</taxon>
    </lineage>
</organism>
<protein>
    <submittedName>
        <fullName evidence="2">Molecular chaperone Tir</fullName>
    </submittedName>
</protein>
<reference evidence="2 3" key="1">
    <citation type="submission" date="2019-07" db="EMBL/GenBank/DDBJ databases">
        <title>Bifidobacterium asteroides genomes.</title>
        <authorList>
            <person name="Zheng H."/>
        </authorList>
    </citation>
    <scope>NUCLEOTIDE SEQUENCE [LARGE SCALE GENOMIC DNA]</scope>
    <source>
        <strain evidence="2 3">W8111</strain>
    </source>
</reference>
<evidence type="ECO:0000313" key="2">
    <source>
        <dbReference type="EMBL" id="TSJ85687.1"/>
    </source>
</evidence>
<dbReference type="SUPFAM" id="SSF52206">
    <property type="entry name" value="Hypothetical protein MTH538"/>
    <property type="match status" value="1"/>
</dbReference>
<evidence type="ECO:0000259" key="1">
    <source>
        <dbReference type="Pfam" id="PF08937"/>
    </source>
</evidence>